<keyword evidence="2" id="KW-1185">Reference proteome</keyword>
<gene>
    <name evidence="1" type="ORF">LNAT_P1194</name>
</gene>
<dbReference type="EMBL" id="BDME01000002">
    <property type="protein sequence ID" value="GAX87897.1"/>
    <property type="molecule type" value="Genomic_DNA"/>
</dbReference>
<proteinExistence type="predicted"/>
<evidence type="ECO:0000313" key="1">
    <source>
        <dbReference type="EMBL" id="GAX87897.1"/>
    </source>
</evidence>
<organism evidence="1 2">
    <name type="scientific">Lebetimonas natsushimae</name>
    <dbReference type="NCBI Taxonomy" id="1936991"/>
    <lineage>
        <taxon>Bacteria</taxon>
        <taxon>Pseudomonadati</taxon>
        <taxon>Campylobacterota</taxon>
        <taxon>Epsilonproteobacteria</taxon>
        <taxon>Nautiliales</taxon>
        <taxon>Nautiliaceae</taxon>
        <taxon>Lebetimonas</taxon>
    </lineage>
</organism>
<comment type="caution">
    <text evidence="1">The sequence shown here is derived from an EMBL/GenBank/DDBJ whole genome shotgun (WGS) entry which is preliminary data.</text>
</comment>
<dbReference type="Proteomes" id="UP000217944">
    <property type="component" value="Unassembled WGS sequence"/>
</dbReference>
<reference evidence="1 2" key="1">
    <citation type="journal article" date="2017" name="Syst. Appl. Microbiol.">
        <title>Lebetimonas natsushimae sp. nov., a novel strictly anaerobic, moderately thermophilic chemoautotroph isolated from a deep-sea hydrothermal vent polychaete nest in the Mid-Okinawa Trough.</title>
        <authorList>
            <person name="Nagata R."/>
            <person name="Takaki Y."/>
            <person name="Tame A."/>
            <person name="Nunoura T."/>
            <person name="Muto H."/>
            <person name="Mino S."/>
            <person name="Sawayama S."/>
            <person name="Takai K."/>
            <person name="Nakagawa S."/>
        </authorList>
    </citation>
    <scope>NUCLEOTIDE SEQUENCE [LARGE SCALE GENOMIC DNA]</scope>
    <source>
        <strain evidence="1 2">HS1857</strain>
    </source>
</reference>
<name>A0A292YD29_9BACT</name>
<dbReference type="RefSeq" id="WP_172413512.1">
    <property type="nucleotide sequence ID" value="NZ_BDME01000002.1"/>
</dbReference>
<dbReference type="AlphaFoldDB" id="A0A292YD29"/>
<protein>
    <submittedName>
        <fullName evidence="1">Uncharacterized protein</fullName>
    </submittedName>
</protein>
<evidence type="ECO:0000313" key="2">
    <source>
        <dbReference type="Proteomes" id="UP000217944"/>
    </source>
</evidence>
<sequence>MSIGKIRTILYKIAKYLGDINAVKRAIKKGDFTPILKRIIRRIYGYITGRGMPK</sequence>
<accession>A0A292YD29</accession>